<dbReference type="Gene3D" id="3.30.750.140">
    <property type="match status" value="1"/>
</dbReference>
<evidence type="ECO:0000259" key="2">
    <source>
        <dbReference type="Pfam" id="PF02120"/>
    </source>
</evidence>
<dbReference type="Proteomes" id="UP000682951">
    <property type="component" value="Unassembled WGS sequence"/>
</dbReference>
<dbReference type="Pfam" id="PF02120">
    <property type="entry name" value="Flg_hook"/>
    <property type="match status" value="1"/>
</dbReference>
<keyword evidence="3" id="KW-0282">Flagellum</keyword>
<feature type="domain" description="Flagellar hook-length control protein-like C-terminal" evidence="2">
    <location>
        <begin position="361"/>
        <end position="439"/>
    </location>
</feature>
<dbReference type="InterPro" id="IPR021136">
    <property type="entry name" value="Flagellar_hook_control-like_C"/>
</dbReference>
<dbReference type="EMBL" id="JAGSSW010000008">
    <property type="protein sequence ID" value="MBR8464456.1"/>
    <property type="molecule type" value="Genomic_DNA"/>
</dbReference>
<accession>A0ABS5HJL9</accession>
<gene>
    <name evidence="3" type="ORF">KDD93_07755</name>
</gene>
<evidence type="ECO:0000313" key="3">
    <source>
        <dbReference type="EMBL" id="MBR8464456.1"/>
    </source>
</evidence>
<comment type="caution">
    <text evidence="3">The sequence shown here is derived from an EMBL/GenBank/DDBJ whole genome shotgun (WGS) entry which is preliminary data.</text>
</comment>
<proteinExistence type="predicted"/>
<feature type="region of interest" description="Disordered" evidence="1">
    <location>
        <begin position="433"/>
        <end position="463"/>
    </location>
</feature>
<organism evidence="3 4">
    <name type="scientific">Campylobacter anatolicus</name>
    <dbReference type="NCBI Taxonomy" id="2829105"/>
    <lineage>
        <taxon>Bacteria</taxon>
        <taxon>Pseudomonadati</taxon>
        <taxon>Campylobacterota</taxon>
        <taxon>Epsilonproteobacteria</taxon>
        <taxon>Campylobacterales</taxon>
        <taxon>Campylobacteraceae</taxon>
        <taxon>Campylobacter</taxon>
    </lineage>
</organism>
<evidence type="ECO:0000313" key="4">
    <source>
        <dbReference type="Proteomes" id="UP000682951"/>
    </source>
</evidence>
<name>A0ABS5HJL9_9BACT</name>
<keyword evidence="4" id="KW-1185">Reference proteome</keyword>
<dbReference type="RefSeq" id="WP_212142338.1">
    <property type="nucleotide sequence ID" value="NZ_JAGSSW010000008.1"/>
</dbReference>
<dbReference type="InterPro" id="IPR038610">
    <property type="entry name" value="FliK-like_C_sf"/>
</dbReference>
<keyword evidence="3" id="KW-0966">Cell projection</keyword>
<sequence length="474" mass="53945">MQTQTASNVADLFAVSPNKMVSTNKKNSDDRGEFLSLVLDAATNKAKKGEELTQDDVNQIIKEINQRAEIATKIQDEANAKITTDLEQNLDEAIKNELYENANFMQLLQVLEILNGGEKLSKFPNFSDKVASFLAVPKNVEELSNVKSVTDLLELSKKFDLGLEKLTITNDDVDILNNMFKNLGKSKFFTPILPKTNSIYSDNLIQKVEQAIILSQDNQNKKTTLNQLLQDITKETLKEQKNQPVAQTQVAQAVKESIKEITTPKIDVTDESLETPDVINFTTKTDKYQSQKSVNLQSLLYPEREQNGENLEQNSEQSNQKKDSELNSMVRDISRAAQNQIQNRTAVRETLSNFSENLRDQIQNYKAPLTRVNITLNPMNLGEVEITMINRGNNLHINFNSTTNTMNLFLQNQAEFKANLVNMGFTELEMNFSDQQKQEREQKAYKKFAQNSQQQSESEDMEQPLLELVIPRYI</sequence>
<evidence type="ECO:0000256" key="1">
    <source>
        <dbReference type="SAM" id="MobiDB-lite"/>
    </source>
</evidence>
<protein>
    <submittedName>
        <fullName evidence="3">Flagellar hook-length control protein FliK</fullName>
    </submittedName>
</protein>
<reference evidence="3 4" key="1">
    <citation type="submission" date="2021-04" db="EMBL/GenBank/DDBJ databases">
        <title>Molecular and phenotypic characterization and identification of bacterial isolates recovered from the Anatolian ground squirrels (Spermophilus xanthoprymnus) and which have the potential to form a new species in the Campylobacter genus.</title>
        <authorList>
            <person name="Aydin F."/>
            <person name="Abay S."/>
            <person name="Kayman T."/>
            <person name="Karakaya E."/>
            <person name="Mustak H.K."/>
            <person name="Mustak I.B."/>
            <person name="Bilgin N."/>
            <person name="Duzler A."/>
            <person name="Sahin O."/>
            <person name="Guran O."/>
            <person name="Saticioglu I.B."/>
        </authorList>
    </citation>
    <scope>NUCLEOTIDE SEQUENCE [LARGE SCALE GENOMIC DNA]</scope>
    <source>
        <strain evidence="4">faydin-G24</strain>
    </source>
</reference>
<keyword evidence="3" id="KW-0969">Cilium</keyword>